<dbReference type="PROSITE" id="PS00018">
    <property type="entry name" value="EF_HAND_1"/>
    <property type="match status" value="1"/>
</dbReference>
<sequence>MIQISQAETEDMVMSNADTSSEDTVNAQELEQMLKNRKKTASTRLIVILADETA</sequence>
<dbReference type="AlphaFoldDB" id="A0A8H7BGM8"/>
<name>A0A8H7BGM8_9FUNG</name>
<reference evidence="2" key="1">
    <citation type="submission" date="2020-01" db="EMBL/GenBank/DDBJ databases">
        <title>Genome Sequencing of Three Apophysomyces-Like Fungal Strains Confirms a Novel Fungal Genus in the Mucoromycota with divergent Burkholderia-like Endosymbiotic Bacteria.</title>
        <authorList>
            <person name="Stajich J.E."/>
            <person name="Macias A.M."/>
            <person name="Carter-House D."/>
            <person name="Lovett B."/>
            <person name="Kasson L.R."/>
            <person name="Berry K."/>
            <person name="Grigoriev I."/>
            <person name="Chang Y."/>
            <person name="Spatafora J."/>
            <person name="Kasson M.T."/>
        </authorList>
    </citation>
    <scope>NUCLEOTIDE SEQUENCE</scope>
    <source>
        <strain evidence="2">NRRL A-21654</strain>
    </source>
</reference>
<dbReference type="Proteomes" id="UP000605846">
    <property type="component" value="Unassembled WGS sequence"/>
</dbReference>
<organism evidence="2 3">
    <name type="scientific">Apophysomyces ossiformis</name>
    <dbReference type="NCBI Taxonomy" id="679940"/>
    <lineage>
        <taxon>Eukaryota</taxon>
        <taxon>Fungi</taxon>
        <taxon>Fungi incertae sedis</taxon>
        <taxon>Mucoromycota</taxon>
        <taxon>Mucoromycotina</taxon>
        <taxon>Mucoromycetes</taxon>
        <taxon>Mucorales</taxon>
        <taxon>Mucorineae</taxon>
        <taxon>Mucoraceae</taxon>
        <taxon>Apophysomyces</taxon>
    </lineage>
</organism>
<feature type="non-terminal residue" evidence="2">
    <location>
        <position position="54"/>
    </location>
</feature>
<evidence type="ECO:0000313" key="3">
    <source>
        <dbReference type="Proteomes" id="UP000605846"/>
    </source>
</evidence>
<protein>
    <submittedName>
        <fullName evidence="2">Uncharacterized protein</fullName>
    </submittedName>
</protein>
<dbReference type="EMBL" id="JABAYA010000409">
    <property type="protein sequence ID" value="KAF7720684.1"/>
    <property type="molecule type" value="Genomic_DNA"/>
</dbReference>
<dbReference type="InterPro" id="IPR018247">
    <property type="entry name" value="EF_Hand_1_Ca_BS"/>
</dbReference>
<comment type="caution">
    <text evidence="2">The sequence shown here is derived from an EMBL/GenBank/DDBJ whole genome shotgun (WGS) entry which is preliminary data.</text>
</comment>
<keyword evidence="3" id="KW-1185">Reference proteome</keyword>
<evidence type="ECO:0000256" key="1">
    <source>
        <dbReference type="SAM" id="MobiDB-lite"/>
    </source>
</evidence>
<evidence type="ECO:0000313" key="2">
    <source>
        <dbReference type="EMBL" id="KAF7720684.1"/>
    </source>
</evidence>
<gene>
    <name evidence="2" type="ORF">EC973_006488</name>
</gene>
<feature type="region of interest" description="Disordered" evidence="1">
    <location>
        <begin position="1"/>
        <end position="23"/>
    </location>
</feature>
<proteinExistence type="predicted"/>
<accession>A0A8H7BGM8</accession>